<feature type="domain" description="C3H1-type" evidence="6">
    <location>
        <begin position="601"/>
        <end position="628"/>
    </location>
</feature>
<keyword evidence="3 4" id="KW-0862">Zinc</keyword>
<organism evidence="7 8">
    <name type="scientific">Pseudovirgaria hyperparasitica</name>
    <dbReference type="NCBI Taxonomy" id="470096"/>
    <lineage>
        <taxon>Eukaryota</taxon>
        <taxon>Fungi</taxon>
        <taxon>Dikarya</taxon>
        <taxon>Ascomycota</taxon>
        <taxon>Pezizomycotina</taxon>
        <taxon>Dothideomycetes</taxon>
        <taxon>Dothideomycetes incertae sedis</taxon>
        <taxon>Acrospermales</taxon>
        <taxon>Acrospermaceae</taxon>
        <taxon>Pseudovirgaria</taxon>
    </lineage>
</organism>
<evidence type="ECO:0000256" key="5">
    <source>
        <dbReference type="SAM" id="MobiDB-lite"/>
    </source>
</evidence>
<keyword evidence="8" id="KW-1185">Reference proteome</keyword>
<feature type="region of interest" description="Disordered" evidence="5">
    <location>
        <begin position="359"/>
        <end position="391"/>
    </location>
</feature>
<feature type="compositionally biased region" description="Basic and acidic residues" evidence="5">
    <location>
        <begin position="375"/>
        <end position="388"/>
    </location>
</feature>
<keyword evidence="2 4" id="KW-0863">Zinc-finger</keyword>
<dbReference type="GeneID" id="54489486"/>
<name>A0A6A6VYZ3_9PEZI</name>
<dbReference type="SMART" id="SM00356">
    <property type="entry name" value="ZnF_C3H1"/>
    <property type="match status" value="4"/>
</dbReference>
<dbReference type="EMBL" id="ML996578">
    <property type="protein sequence ID" value="KAF2755099.1"/>
    <property type="molecule type" value="Genomic_DNA"/>
</dbReference>
<protein>
    <recommendedName>
        <fullName evidence="6">C3H1-type domain-containing protein</fullName>
    </recommendedName>
</protein>
<dbReference type="AlphaFoldDB" id="A0A6A6VYZ3"/>
<feature type="compositionally biased region" description="Acidic residues" evidence="5">
    <location>
        <begin position="153"/>
        <end position="163"/>
    </location>
</feature>
<feature type="compositionally biased region" description="Low complexity" evidence="5">
    <location>
        <begin position="126"/>
        <end position="144"/>
    </location>
</feature>
<feature type="domain" description="C3H1-type" evidence="6">
    <location>
        <begin position="566"/>
        <end position="594"/>
    </location>
</feature>
<feature type="zinc finger region" description="C3H1-type" evidence="4">
    <location>
        <begin position="566"/>
        <end position="594"/>
    </location>
</feature>
<gene>
    <name evidence="7" type="ORF">EJ05DRAFT_513414</name>
</gene>
<feature type="domain" description="C3H1-type" evidence="6">
    <location>
        <begin position="444"/>
        <end position="472"/>
    </location>
</feature>
<dbReference type="PROSITE" id="PS50103">
    <property type="entry name" value="ZF_C3H1"/>
    <property type="match status" value="3"/>
</dbReference>
<dbReference type="Gene3D" id="3.30.1370.210">
    <property type="match status" value="2"/>
</dbReference>
<feature type="zinc finger region" description="C3H1-type" evidence="4">
    <location>
        <begin position="444"/>
        <end position="472"/>
    </location>
</feature>
<keyword evidence="1 4" id="KW-0479">Metal-binding</keyword>
<feature type="zinc finger region" description="C3H1-type" evidence="4">
    <location>
        <begin position="601"/>
        <end position="628"/>
    </location>
</feature>
<evidence type="ECO:0000313" key="8">
    <source>
        <dbReference type="Proteomes" id="UP000799437"/>
    </source>
</evidence>
<evidence type="ECO:0000256" key="3">
    <source>
        <dbReference type="ARBA" id="ARBA00022833"/>
    </source>
</evidence>
<evidence type="ECO:0000256" key="1">
    <source>
        <dbReference type="ARBA" id="ARBA00022723"/>
    </source>
</evidence>
<dbReference type="GO" id="GO:0008270">
    <property type="term" value="F:zinc ion binding"/>
    <property type="evidence" value="ECO:0007669"/>
    <property type="project" value="UniProtKB-KW"/>
</dbReference>
<dbReference type="SUPFAM" id="SSF90229">
    <property type="entry name" value="CCCH zinc finger"/>
    <property type="match status" value="2"/>
</dbReference>
<dbReference type="Proteomes" id="UP000799437">
    <property type="component" value="Unassembled WGS sequence"/>
</dbReference>
<proteinExistence type="predicted"/>
<evidence type="ECO:0000256" key="2">
    <source>
        <dbReference type="ARBA" id="ARBA00022771"/>
    </source>
</evidence>
<reference evidence="7" key="1">
    <citation type="journal article" date="2020" name="Stud. Mycol.">
        <title>101 Dothideomycetes genomes: a test case for predicting lifestyles and emergence of pathogens.</title>
        <authorList>
            <person name="Haridas S."/>
            <person name="Albert R."/>
            <person name="Binder M."/>
            <person name="Bloem J."/>
            <person name="Labutti K."/>
            <person name="Salamov A."/>
            <person name="Andreopoulos B."/>
            <person name="Baker S."/>
            <person name="Barry K."/>
            <person name="Bills G."/>
            <person name="Bluhm B."/>
            <person name="Cannon C."/>
            <person name="Castanera R."/>
            <person name="Culley D."/>
            <person name="Daum C."/>
            <person name="Ezra D."/>
            <person name="Gonzalez J."/>
            <person name="Henrissat B."/>
            <person name="Kuo A."/>
            <person name="Liang C."/>
            <person name="Lipzen A."/>
            <person name="Lutzoni F."/>
            <person name="Magnuson J."/>
            <person name="Mondo S."/>
            <person name="Nolan M."/>
            <person name="Ohm R."/>
            <person name="Pangilinan J."/>
            <person name="Park H.-J."/>
            <person name="Ramirez L."/>
            <person name="Alfaro M."/>
            <person name="Sun H."/>
            <person name="Tritt A."/>
            <person name="Yoshinaga Y."/>
            <person name="Zwiers L.-H."/>
            <person name="Turgeon B."/>
            <person name="Goodwin S."/>
            <person name="Spatafora J."/>
            <person name="Crous P."/>
            <person name="Grigoriev I."/>
        </authorList>
    </citation>
    <scope>NUCLEOTIDE SEQUENCE</scope>
    <source>
        <strain evidence="7">CBS 121739</strain>
    </source>
</reference>
<evidence type="ECO:0000256" key="4">
    <source>
        <dbReference type="PROSITE-ProRule" id="PRU00723"/>
    </source>
</evidence>
<dbReference type="OrthoDB" id="1918685at2759"/>
<sequence>MPIPDIYTDIAEELETWDSDDYASDSSFDTEKTYDVDRILAQRIENERASWEPARSFEARSIIRQWKRQYSLERKGLAKPFDVDALKRKQDERVKALKKRHKARKLQANKKTPAKLECTTPSAISLENSSVTTTTETPGPLKTVTRGRPVIPDSEDSSEDDSNPDCSKIAPTVPGNSVEHQMHIDTTPKEPSENRLLPASESILAQEDSVTIEVPTPNLANHATNPSVCESAPASMSKLNLQKPTIATNSTIQPAKNAVKQMERISNPASPSKLVQKKVTVDDMPGSYSVKDALTFIPGNTLSKAPMVDQAAPSNVIVGQQKVSNKPRARIIEVPTLKETYQELLGGIAGSARPLIPGKEGSKIVNNPVTKRRRVESEPSRAPNDDQFQKISQRRRAELRGRIDRVPTESLYIPEDEGVETSLALSDRPEQMSDIRQEHTGHKGKVPQICYHWLKGGGCQRKIDCPFLHVDDTENYEISDEMGRVPQKYWNPPQTCWYWFNSKCRLDDRHCDFAHENTGLIGPNPQKHDSETTLVDRSELPISMRRQSHQNPLVTPAPALESIPIPKKQTTCYHWKRYGVCKWGDGCWYAHEDMSNVAQPPKVDRPCVYHQKGGCNKGEKCQFVHGTGHIEAGLRQEDMSPNSPAFKESTREENPTVDMDVDSSCAAQVQSIVPMKESATSIGMSFSVHCAYGAQGFEATLTGLNAATRDRLHDVAGHDLMFSVDNLCLKVDFHSLVYEGDGTILAQGLLSPFSDSITAYHTFRQFLDTRGLFALVLHREFTLVLHPSTTKPILHLQILMPILGVTRPIIPKMHEVDCNSTPDETSLQMLFRQRYGVTNDYLFQGPGVDDGQLDKNVFLMFDEQSHRSDLNLWKTFLLDSHVSVFDCSVRGSWDYFVGSTKIKKGVIILHSEILSLHKIKDLWKILYSNKYNFFSARPIQTWKIPVTRDSSPERVISRLFPTGTLILITDDVFVQSAKEAFTMMECLDREHIRRGKKTRVAGRPGLVDWLTDNLLSSEDKYQTLREKTIVYLDKCAHDVFIDEPAFPSRLISLPRDEMPQYHQTWERDEAEATDHLVNWFAGTCELHADSFRRFIVVHPDPPSTTWANKYQHLNLMKPERCIEFLKAT</sequence>
<evidence type="ECO:0000259" key="6">
    <source>
        <dbReference type="PROSITE" id="PS50103"/>
    </source>
</evidence>
<evidence type="ECO:0000313" key="7">
    <source>
        <dbReference type="EMBL" id="KAF2755099.1"/>
    </source>
</evidence>
<accession>A0A6A6VYZ3</accession>
<feature type="region of interest" description="Disordered" evidence="5">
    <location>
        <begin position="636"/>
        <end position="657"/>
    </location>
</feature>
<dbReference type="InterPro" id="IPR036855">
    <property type="entry name" value="Znf_CCCH_sf"/>
</dbReference>
<feature type="region of interest" description="Disordered" evidence="5">
    <location>
        <begin position="120"/>
        <end position="179"/>
    </location>
</feature>
<dbReference type="InterPro" id="IPR000571">
    <property type="entry name" value="Znf_CCCH"/>
</dbReference>
<dbReference type="RefSeq" id="XP_033597550.1">
    <property type="nucleotide sequence ID" value="XM_033748432.1"/>
</dbReference>